<dbReference type="Pfam" id="PF22352">
    <property type="entry name" value="K319L-like_PKD"/>
    <property type="match status" value="1"/>
</dbReference>
<dbReference type="GO" id="GO:0006508">
    <property type="term" value="P:proteolysis"/>
    <property type="evidence" value="ECO:0007669"/>
    <property type="project" value="UniProtKB-KW"/>
</dbReference>
<dbReference type="SMART" id="SM00089">
    <property type="entry name" value="PKD"/>
    <property type="match status" value="1"/>
</dbReference>
<dbReference type="InterPro" id="IPR023827">
    <property type="entry name" value="Peptidase_S8_Asp-AS"/>
</dbReference>
<evidence type="ECO:0000256" key="6">
    <source>
        <dbReference type="ARBA" id="ARBA00022825"/>
    </source>
</evidence>
<feature type="active site" description="Charge relay system" evidence="8 9">
    <location>
        <position position="244"/>
    </location>
</feature>
<dbReference type="CDD" id="cd00146">
    <property type="entry name" value="PKD"/>
    <property type="match status" value="1"/>
</dbReference>
<dbReference type="InterPro" id="IPR023828">
    <property type="entry name" value="Peptidase_S8_Ser-AS"/>
</dbReference>
<keyword evidence="2" id="KW-0964">Secreted</keyword>
<dbReference type="RefSeq" id="WP_207324072.1">
    <property type="nucleotide sequence ID" value="NZ_CP071504.1"/>
</dbReference>
<dbReference type="InterPro" id="IPR000601">
    <property type="entry name" value="PKD_dom"/>
</dbReference>
<keyword evidence="6 9" id="KW-0720">Serine protease</keyword>
<dbReference type="CDD" id="cd02120">
    <property type="entry name" value="PA_subtilisin_like"/>
    <property type="match status" value="1"/>
</dbReference>
<reference evidence="13 14" key="1">
    <citation type="submission" date="2021-03" db="EMBL/GenBank/DDBJ databases">
        <title>Novel species identification of genus Shewanella.</title>
        <authorList>
            <person name="Liu G."/>
            <person name="Zhang Q."/>
        </authorList>
    </citation>
    <scope>NUCLEOTIDE SEQUENCE [LARGE SCALE GENOMIC DNA]</scope>
    <source>
        <strain evidence="13 14">FJAT-53726</strain>
    </source>
</reference>
<dbReference type="InterPro" id="IPR036852">
    <property type="entry name" value="Peptidase_S8/S53_dom_sf"/>
</dbReference>
<dbReference type="Gene3D" id="3.50.30.30">
    <property type="match status" value="1"/>
</dbReference>
<evidence type="ECO:0000313" key="13">
    <source>
        <dbReference type="EMBL" id="QSX28696.1"/>
    </source>
</evidence>
<gene>
    <name evidence="13" type="ORF">JYB88_10395</name>
</gene>
<organism evidence="13 14">
    <name type="scientific">Shewanella cyperi</name>
    <dbReference type="NCBI Taxonomy" id="2814292"/>
    <lineage>
        <taxon>Bacteria</taxon>
        <taxon>Pseudomonadati</taxon>
        <taxon>Pseudomonadota</taxon>
        <taxon>Gammaproteobacteria</taxon>
        <taxon>Alteromonadales</taxon>
        <taxon>Shewanellaceae</taxon>
        <taxon>Shewanella</taxon>
    </lineage>
</organism>
<dbReference type="Gene3D" id="2.60.120.380">
    <property type="match status" value="1"/>
</dbReference>
<name>A0A975AJG7_9GAMM</name>
<dbReference type="Gene3D" id="2.60.40.10">
    <property type="entry name" value="Immunoglobulins"/>
    <property type="match status" value="1"/>
</dbReference>
<dbReference type="EMBL" id="CP071504">
    <property type="protein sequence ID" value="QSX28696.1"/>
    <property type="molecule type" value="Genomic_DNA"/>
</dbReference>
<evidence type="ECO:0000256" key="8">
    <source>
        <dbReference type="PIRSR" id="PIRSR615500-1"/>
    </source>
</evidence>
<dbReference type="SUPFAM" id="SSF52025">
    <property type="entry name" value="PA domain"/>
    <property type="match status" value="1"/>
</dbReference>
<dbReference type="InterPro" id="IPR015500">
    <property type="entry name" value="Peptidase_S8_subtilisin-rel"/>
</dbReference>
<evidence type="ECO:0000256" key="10">
    <source>
        <dbReference type="RuleBase" id="RU003355"/>
    </source>
</evidence>
<dbReference type="Gene3D" id="3.40.50.200">
    <property type="entry name" value="Peptidase S8/S53 domain"/>
    <property type="match status" value="1"/>
</dbReference>
<keyword evidence="5 9" id="KW-0378">Hydrolase</keyword>
<dbReference type="PROSITE" id="PS00138">
    <property type="entry name" value="SUBTILASE_SER"/>
    <property type="match status" value="1"/>
</dbReference>
<protein>
    <submittedName>
        <fullName evidence="13">S8 family serine peptidase</fullName>
    </submittedName>
</protein>
<evidence type="ECO:0000259" key="12">
    <source>
        <dbReference type="PROSITE" id="PS50093"/>
    </source>
</evidence>
<dbReference type="Proteomes" id="UP000663281">
    <property type="component" value="Chromosome"/>
</dbReference>
<evidence type="ECO:0000256" key="3">
    <source>
        <dbReference type="ARBA" id="ARBA00022670"/>
    </source>
</evidence>
<proteinExistence type="inferred from homology"/>
<dbReference type="Pfam" id="PF02225">
    <property type="entry name" value="PA"/>
    <property type="match status" value="1"/>
</dbReference>
<evidence type="ECO:0000256" key="7">
    <source>
        <dbReference type="ARBA" id="ARBA00023180"/>
    </source>
</evidence>
<dbReference type="PIRSF" id="PIRSF037895">
    <property type="entry name" value="Subtilisin_rel_Sama_2696"/>
    <property type="match status" value="1"/>
</dbReference>
<dbReference type="InterPro" id="IPR046450">
    <property type="entry name" value="PA_dom_sf"/>
</dbReference>
<evidence type="ECO:0000256" key="2">
    <source>
        <dbReference type="ARBA" id="ARBA00022525"/>
    </source>
</evidence>
<dbReference type="GO" id="GO:0004252">
    <property type="term" value="F:serine-type endopeptidase activity"/>
    <property type="evidence" value="ECO:0007669"/>
    <property type="project" value="UniProtKB-UniRule"/>
</dbReference>
<feature type="domain" description="PKD" evidence="12">
    <location>
        <begin position="1638"/>
        <end position="1727"/>
    </location>
</feature>
<feature type="signal peptide" evidence="11">
    <location>
        <begin position="1"/>
        <end position="25"/>
    </location>
</feature>
<dbReference type="InterPro" id="IPR010259">
    <property type="entry name" value="S8pro/Inhibitor_I9"/>
</dbReference>
<dbReference type="InterPro" id="IPR035986">
    <property type="entry name" value="PKD_dom_sf"/>
</dbReference>
<feature type="chain" id="PRO_5037938209" evidence="11">
    <location>
        <begin position="26"/>
        <end position="1757"/>
    </location>
</feature>
<dbReference type="InterPro" id="IPR017311">
    <property type="entry name" value="Sama-2696"/>
</dbReference>
<evidence type="ECO:0000313" key="14">
    <source>
        <dbReference type="Proteomes" id="UP000663281"/>
    </source>
</evidence>
<evidence type="ECO:0000256" key="11">
    <source>
        <dbReference type="SAM" id="SignalP"/>
    </source>
</evidence>
<dbReference type="PROSITE" id="PS51892">
    <property type="entry name" value="SUBTILASE"/>
    <property type="match status" value="1"/>
</dbReference>
<feature type="active site" description="Charge relay system" evidence="8 9">
    <location>
        <position position="333"/>
    </location>
</feature>
<dbReference type="InterPro" id="IPR034197">
    <property type="entry name" value="Peptidases_S8_3"/>
</dbReference>
<feature type="active site" description="Charge relay system" evidence="8 9">
    <location>
        <position position="700"/>
    </location>
</feature>
<dbReference type="PANTHER" id="PTHR10795">
    <property type="entry name" value="PROPROTEIN CONVERTASE SUBTILISIN/KEXIN"/>
    <property type="match status" value="1"/>
</dbReference>
<dbReference type="InterPro" id="IPR045051">
    <property type="entry name" value="SBT"/>
</dbReference>
<dbReference type="InterPro" id="IPR003137">
    <property type="entry name" value="PA_domain"/>
</dbReference>
<comment type="similarity">
    <text evidence="1 9 10">Belongs to the peptidase S8 family.</text>
</comment>
<evidence type="ECO:0000256" key="4">
    <source>
        <dbReference type="ARBA" id="ARBA00022729"/>
    </source>
</evidence>
<keyword evidence="14" id="KW-1185">Reference proteome</keyword>
<evidence type="ECO:0000256" key="9">
    <source>
        <dbReference type="PROSITE-ProRule" id="PRU01240"/>
    </source>
</evidence>
<dbReference type="SUPFAM" id="SSF49299">
    <property type="entry name" value="PKD domain"/>
    <property type="match status" value="1"/>
</dbReference>
<evidence type="ECO:0000256" key="1">
    <source>
        <dbReference type="ARBA" id="ARBA00011073"/>
    </source>
</evidence>
<dbReference type="PRINTS" id="PR00723">
    <property type="entry name" value="SUBTILISIN"/>
</dbReference>
<evidence type="ECO:0000256" key="5">
    <source>
        <dbReference type="ARBA" id="ARBA00022801"/>
    </source>
</evidence>
<accession>A0A975AJG7</accession>
<dbReference type="Pfam" id="PF00082">
    <property type="entry name" value="Peptidase_S8"/>
    <property type="match status" value="1"/>
</dbReference>
<dbReference type="SUPFAM" id="SSF52743">
    <property type="entry name" value="Subtilisin-like"/>
    <property type="match status" value="1"/>
</dbReference>
<dbReference type="InterPro" id="IPR022409">
    <property type="entry name" value="PKD/Chitinase_dom"/>
</dbReference>
<keyword evidence="4 11" id="KW-0732">Signal</keyword>
<keyword evidence="3 9" id="KW-0645">Protease</keyword>
<dbReference type="InterPro" id="IPR013783">
    <property type="entry name" value="Ig-like_fold"/>
</dbReference>
<dbReference type="PROSITE" id="PS00136">
    <property type="entry name" value="SUBTILASE_ASP"/>
    <property type="match status" value="1"/>
</dbReference>
<dbReference type="Pfam" id="PF05922">
    <property type="entry name" value="Inhibitor_I9"/>
    <property type="match status" value="1"/>
</dbReference>
<keyword evidence="7" id="KW-0325">Glycoprotein</keyword>
<dbReference type="InterPro" id="IPR000209">
    <property type="entry name" value="Peptidase_S8/S53_dom"/>
</dbReference>
<dbReference type="CDD" id="cd04852">
    <property type="entry name" value="Peptidases_S8_3"/>
    <property type="match status" value="1"/>
</dbReference>
<dbReference type="KEGG" id="scyp:JYB88_10395"/>
<sequence length="1757" mass="188971">MKLKTLTLATLSAIYGAGMATAVLATPGTTTEAKLNPIKLPSAEFMEQQRQRINKNGNAVKRNNGVNVQLKRNSPDQKFMAKAEDAQGEFDYIVELYGDTVIEQQRALASSQNVRTGATANTKATGTKRLGAAAFKSPTASSQEYKLMQAQDKLLSSASSVVGRQLTPKMRYSKVLNGFSVKMSQAEAVKLSTLPQVKKITKSQMYHLQTDYGPTHIGADKVWSGENVNNTPYQGEGIVVGIVDTGINTDHRSFKATGDDGYTVSNPLGAGNYLGDCAKSEFADRCNDKLIGVFSYEKITDVYSAEEFQAPDHLPWDPLEEIRPRFGEDYAGHGSHTASTAAGNVVLNAPYQQSGGAMSHGIDTGFTFDRVSGVAPHANIVAFQVCYPGGAGDVYVGCPGDVLVQGIEDAITAGVDVINFSIGGQENSPWESPLEQAFLNAHEAGVLVAVAAGNNGSNGHNEIFSYIDHSSPWLLNVAAATSGRTIEVVGKSLTNFNSDSTSWMPSTIQGKSLSGGIVGNVVYAANYPDPDTSDAYSAASCNVPFPAGTFQADDIVICDRGDIARVAKADNVKAGGAGGFILANTNWDTSVPEGMTFNDIYSVPGIHIGYNDAYYLKQWVGTGTFHTAEITASHIERTIDESQADILADFSSRGPSNYVEEHLIPMITAPGVNIFAANSDDQPFNVSPTASDWTMMSGTSMASPHVAGAMALVRQAHPDWTASELQNAMQMTAVQDVRFRPYSWAELEDAGTYRAGSGRVDVLAAINSGLLLDETIDNFRNADPANGGMVRQLNMPELVNMHCGETCTWVRTFKAVRDGDWSVEAQGDEVSLSIEAKPANFSLKAGQTQSVVFTAKILNSQSRVSNSEAEVWGSVRLVPRQMDIPSVYLPVAVKYDNRNMPDAVGFVVNRDQGEHQISNLMLPEVSTPVYAAAAPVKAEVRDVTLPQKDPEGDPWYVCGYYCSHEVDATSDVSLVTVPEGTSRLMVEVLARSATTAPRDKLYYAGDADVFIGFDANGDGQPQWDEEAICASSSEAIVDYCNINNPQPGQYWVVVNNFQHSYEDPKATFDTYKVATAIVGKDGSNQLTATGPAQLDGLNAADISLRWDLEGAVKGDVYYSMLQVGTDATQPDNIAQIPLRMVRGDNEVSLMGSQTQARAGDVVNMRLHVMENLDGYDHEIGISSMLPDNLALVPGSVKVSKAINAEGLTVTDNGFSLTSMQPHSEDWAKEYKVTTSDNDAMCHMPNYGQSKPNGYMDLWELGLNPIWGGNWNETLQLPLSWYYGNGAYANLYNNQDPDGQFTTLTVSPIGLMQLDDMPLFWPDQYPMNFQGFPDALIAPLWRGITFNSQGDLDWRYFRTPYNVDLWSPKNNSGITMGFTGDGRIFTEWDNARTTYQDYDWLTGQTSYSDAGDSYDFEMMLNLNYDFSDGGYEVIMAYDNIDFANEEGLGAIGIHGFDGFRGVFGPEKGWLGTEFGFNDLKGKLKNDLVVCYDYVGPESSQFDIDFQVMVKNDAAGNQAPIEVSIERSGLPSEMVAHYLNVPSNIKVGAIGSQTIAEDTKLEGIVVAYSDDNTVANTISVSGEHVTGFASGNEPGATVTVVPEANFTGKTTVTITVADSKNPSDAASTSFELTVTPVADAPIAKAANMVDITEGQTATLDGSASMDPDGDSMTYSWSGSDGSISNANAAVATVSGLAVGEHQFTLTVSDGTMSNSVTTTVKVSAAPVAVEPAKDSSGGAAGMLLLLTAPLAWLRRRKVA</sequence>
<dbReference type="PROSITE" id="PS50093">
    <property type="entry name" value="PKD"/>
    <property type="match status" value="1"/>
</dbReference>